<sequence length="178" mass="19927">MAQDFDDELKRMDEIENESESFLYEALSLDDPISALKLRTHPTVSSNTTLQSVIDILRDQKVGCVMVEKNGKLTGVMTERDFLLRTIGKGFNLDVEIIDNFMTQSPESLQPDDPIAFVLNKMHVLGIRHIPIVNDKDKILGMVSVKDVITYIGNHFGSEIINLPPEPFRGALEKPEGG</sequence>
<dbReference type="InterPro" id="IPR051257">
    <property type="entry name" value="Diverse_CBS-Domain"/>
</dbReference>
<keyword evidence="1" id="KW-0129">CBS domain</keyword>
<dbReference type="Pfam" id="PF00571">
    <property type="entry name" value="CBS"/>
    <property type="match status" value="2"/>
</dbReference>
<dbReference type="SMART" id="SM00116">
    <property type="entry name" value="CBS"/>
    <property type="match status" value="2"/>
</dbReference>
<reference evidence="3" key="1">
    <citation type="submission" date="2018-05" db="EMBL/GenBank/DDBJ databases">
        <authorList>
            <person name="Lanie J.A."/>
            <person name="Ng W.-L."/>
            <person name="Kazmierczak K.M."/>
            <person name="Andrzejewski T.M."/>
            <person name="Davidsen T.M."/>
            <person name="Wayne K.J."/>
            <person name="Tettelin H."/>
            <person name="Glass J.I."/>
            <person name="Rusch D."/>
            <person name="Podicherti R."/>
            <person name="Tsui H.-C.T."/>
            <person name="Winkler M.E."/>
        </authorList>
    </citation>
    <scope>NUCLEOTIDE SEQUENCE</scope>
</reference>
<feature type="domain" description="CBS" evidence="2">
    <location>
        <begin position="102"/>
        <end position="159"/>
    </location>
</feature>
<proteinExistence type="predicted"/>
<organism evidence="3">
    <name type="scientific">marine metagenome</name>
    <dbReference type="NCBI Taxonomy" id="408172"/>
    <lineage>
        <taxon>unclassified sequences</taxon>
        <taxon>metagenomes</taxon>
        <taxon>ecological metagenomes</taxon>
    </lineage>
</organism>
<feature type="domain" description="CBS" evidence="2">
    <location>
        <begin position="37"/>
        <end position="95"/>
    </location>
</feature>
<accession>A0A381YS01</accession>
<evidence type="ECO:0000256" key="1">
    <source>
        <dbReference type="ARBA" id="ARBA00023122"/>
    </source>
</evidence>
<dbReference type="PANTHER" id="PTHR43080:SF2">
    <property type="entry name" value="CBS DOMAIN-CONTAINING PROTEIN"/>
    <property type="match status" value="1"/>
</dbReference>
<dbReference type="PANTHER" id="PTHR43080">
    <property type="entry name" value="CBS DOMAIN-CONTAINING PROTEIN CBSX3, MITOCHONDRIAL"/>
    <property type="match status" value="1"/>
</dbReference>
<evidence type="ECO:0000313" key="3">
    <source>
        <dbReference type="EMBL" id="SVA79750.1"/>
    </source>
</evidence>
<protein>
    <recommendedName>
        <fullName evidence="2">CBS domain-containing protein</fullName>
    </recommendedName>
</protein>
<gene>
    <name evidence="3" type="ORF">METZ01_LOCUS132604</name>
</gene>
<dbReference type="EMBL" id="UINC01018906">
    <property type="protein sequence ID" value="SVA79750.1"/>
    <property type="molecule type" value="Genomic_DNA"/>
</dbReference>
<dbReference type="Gene3D" id="3.10.580.10">
    <property type="entry name" value="CBS-domain"/>
    <property type="match status" value="1"/>
</dbReference>
<evidence type="ECO:0000259" key="2">
    <source>
        <dbReference type="PROSITE" id="PS51371"/>
    </source>
</evidence>
<dbReference type="PROSITE" id="PS51371">
    <property type="entry name" value="CBS"/>
    <property type="match status" value="2"/>
</dbReference>
<dbReference type="InterPro" id="IPR046342">
    <property type="entry name" value="CBS_dom_sf"/>
</dbReference>
<dbReference type="SUPFAM" id="SSF54631">
    <property type="entry name" value="CBS-domain pair"/>
    <property type="match status" value="1"/>
</dbReference>
<dbReference type="InterPro" id="IPR000644">
    <property type="entry name" value="CBS_dom"/>
</dbReference>
<name>A0A381YS01_9ZZZZ</name>
<dbReference type="CDD" id="cd02205">
    <property type="entry name" value="CBS_pair_SF"/>
    <property type="match status" value="1"/>
</dbReference>
<dbReference type="AlphaFoldDB" id="A0A381YS01"/>